<evidence type="ECO:0000256" key="1">
    <source>
        <dbReference type="SAM" id="MobiDB-lite"/>
    </source>
</evidence>
<dbReference type="InterPro" id="IPR036844">
    <property type="entry name" value="Hint_dom_sf"/>
</dbReference>
<feature type="region of interest" description="Disordered" evidence="1">
    <location>
        <begin position="58"/>
        <end position="80"/>
    </location>
</feature>
<dbReference type="Gene3D" id="2.170.16.10">
    <property type="entry name" value="Hedgehog/Intein (Hint) domain"/>
    <property type="match status" value="1"/>
</dbReference>
<evidence type="ECO:0000313" key="4">
    <source>
        <dbReference type="Proteomes" id="UP001219349"/>
    </source>
</evidence>
<dbReference type="SUPFAM" id="SSF51294">
    <property type="entry name" value="Hedgehog/intein (Hint) domain"/>
    <property type="match status" value="1"/>
</dbReference>
<gene>
    <name evidence="3" type="ORF">JHX87_12830</name>
</gene>
<keyword evidence="4" id="KW-1185">Reference proteome</keyword>
<protein>
    <submittedName>
        <fullName evidence="3">Hint domain-containing protein</fullName>
    </submittedName>
</protein>
<dbReference type="Proteomes" id="UP001219349">
    <property type="component" value="Chromosome"/>
</dbReference>
<organism evidence="3 4">
    <name type="scientific">Paracoccus fistulariae</name>
    <dbReference type="NCBI Taxonomy" id="658446"/>
    <lineage>
        <taxon>Bacteria</taxon>
        <taxon>Pseudomonadati</taxon>
        <taxon>Pseudomonadota</taxon>
        <taxon>Alphaproteobacteria</taxon>
        <taxon>Rhodobacterales</taxon>
        <taxon>Paracoccaceae</taxon>
        <taxon>Paracoccus</taxon>
    </lineage>
</organism>
<dbReference type="EMBL" id="CP067136">
    <property type="protein sequence ID" value="WCR06372.1"/>
    <property type="molecule type" value="Genomic_DNA"/>
</dbReference>
<dbReference type="InterPro" id="IPR028992">
    <property type="entry name" value="Hedgehog/Intein_dom"/>
</dbReference>
<evidence type="ECO:0000313" key="3">
    <source>
        <dbReference type="EMBL" id="WCR06372.1"/>
    </source>
</evidence>
<accession>A0ABY7SIK4</accession>
<feature type="domain" description="Hedgehog/Intein (Hint)" evidence="2">
    <location>
        <begin position="205"/>
        <end position="351"/>
    </location>
</feature>
<proteinExistence type="predicted"/>
<evidence type="ECO:0000259" key="2">
    <source>
        <dbReference type="Pfam" id="PF13403"/>
    </source>
</evidence>
<sequence>MSTTTTTAVALNVRDFQYWDGGKWVNATTWGSVQTKEYIRLNPAFDYATDTYTAQITDDDPSLNDVSNGGSSPAGDEETGTAYKQTIVIHDSAGRRVLGGPNSIFSADSGTMNWLKADQTAVTDPSDASYTYTPSGMDTFTVALYGGWTYGSYQGVSNYILVGDYLPQPGEIFHNPNGRVNDASENDTTGYDPSLGDGYSLSRLICFAAGTLIETADGPRSVEKLGQGDLVRTKDNGLKPIQWIGVRTHRLDATAEKQRFLPVRIRAGALGKGMPARDLYVSQQHRILVKSKIAARMTGLDEVLVPAKKLVDMDGIALVIDCDEVTYVHFLLDQHEIVYSNGAETESLFAGPEALKSVPAEARDEILTIFPELSDVNYLPKPARTIPSGKIVKQLVSRIKKNQKPLYMH</sequence>
<reference evidence="3 4" key="1">
    <citation type="submission" date="2021-01" db="EMBL/GenBank/DDBJ databases">
        <title>Biogeographic distribution of Paracoccus.</title>
        <authorList>
            <person name="Hollensteiner J."/>
            <person name="Leineberger J."/>
            <person name="Brinkhoff T."/>
            <person name="Daniel R."/>
        </authorList>
    </citation>
    <scope>NUCLEOTIDE SEQUENCE [LARGE SCALE GENOMIC DNA]</scope>
    <source>
        <strain evidence="3 4">KCTC 22803</strain>
    </source>
</reference>
<dbReference type="Pfam" id="PF13403">
    <property type="entry name" value="Hint_2"/>
    <property type="match status" value="1"/>
</dbReference>
<name>A0ABY7SIK4_9RHOB</name>
<dbReference type="RefSeq" id="WP_271884084.1">
    <property type="nucleotide sequence ID" value="NZ_CP067136.1"/>
</dbReference>